<comment type="caution">
    <text evidence="10">The sequence shown here is derived from an EMBL/GenBank/DDBJ whole genome shotgun (WGS) entry which is preliminary data.</text>
</comment>
<dbReference type="EMBL" id="JACHIF010000003">
    <property type="protein sequence ID" value="MBB5037874.1"/>
    <property type="molecule type" value="Genomic_DNA"/>
</dbReference>
<dbReference type="PANTHER" id="PTHR30582">
    <property type="entry name" value="L,D-TRANSPEPTIDASE"/>
    <property type="match status" value="1"/>
</dbReference>
<dbReference type="GO" id="GO:0018104">
    <property type="term" value="P:peptidoglycan-protein cross-linking"/>
    <property type="evidence" value="ECO:0007669"/>
    <property type="project" value="TreeGrafter"/>
</dbReference>
<feature type="compositionally biased region" description="Basic residues" evidence="8">
    <location>
        <begin position="56"/>
        <end position="65"/>
    </location>
</feature>
<keyword evidence="3" id="KW-0808">Transferase</keyword>
<feature type="active site" description="Nucleophile" evidence="7">
    <location>
        <position position="197"/>
    </location>
</feature>
<keyword evidence="6 7" id="KW-0961">Cell wall biogenesis/degradation</keyword>
<evidence type="ECO:0000313" key="10">
    <source>
        <dbReference type="EMBL" id="MBB5037874.1"/>
    </source>
</evidence>
<dbReference type="InterPro" id="IPR038063">
    <property type="entry name" value="Transpep_catalytic_dom"/>
</dbReference>
<keyword evidence="11" id="KW-1185">Reference proteome</keyword>
<feature type="region of interest" description="Disordered" evidence="8">
    <location>
        <begin position="53"/>
        <end position="72"/>
    </location>
</feature>
<dbReference type="GO" id="GO:0008360">
    <property type="term" value="P:regulation of cell shape"/>
    <property type="evidence" value="ECO:0007669"/>
    <property type="project" value="UniProtKB-UniRule"/>
</dbReference>
<comment type="pathway">
    <text evidence="1 7">Cell wall biogenesis; peptidoglycan biosynthesis.</text>
</comment>
<feature type="active site" description="Proton donor/acceptor" evidence="7">
    <location>
        <position position="184"/>
    </location>
</feature>
<dbReference type="Pfam" id="PF03734">
    <property type="entry name" value="YkuD"/>
    <property type="match status" value="1"/>
</dbReference>
<dbReference type="InterPro" id="IPR050979">
    <property type="entry name" value="LD-transpeptidase"/>
</dbReference>
<dbReference type="AlphaFoldDB" id="A0A7W7YKQ8"/>
<evidence type="ECO:0000256" key="5">
    <source>
        <dbReference type="ARBA" id="ARBA00022984"/>
    </source>
</evidence>
<evidence type="ECO:0000256" key="2">
    <source>
        <dbReference type="ARBA" id="ARBA00005992"/>
    </source>
</evidence>
<dbReference type="UniPathway" id="UPA00219"/>
<name>A0A7W7YKQ8_9BACT</name>
<dbReference type="Proteomes" id="UP000534294">
    <property type="component" value="Unassembled WGS sequence"/>
</dbReference>
<organism evidence="10 11">
    <name type="scientific">Prosthecobacter dejongeii</name>
    <dbReference type="NCBI Taxonomy" id="48465"/>
    <lineage>
        <taxon>Bacteria</taxon>
        <taxon>Pseudomonadati</taxon>
        <taxon>Verrucomicrobiota</taxon>
        <taxon>Verrucomicrobiia</taxon>
        <taxon>Verrucomicrobiales</taxon>
        <taxon>Verrucomicrobiaceae</taxon>
        <taxon>Prosthecobacter</taxon>
    </lineage>
</organism>
<dbReference type="GO" id="GO:0071972">
    <property type="term" value="F:peptidoglycan L,D-transpeptidase activity"/>
    <property type="evidence" value="ECO:0007669"/>
    <property type="project" value="TreeGrafter"/>
</dbReference>
<dbReference type="PANTHER" id="PTHR30582:SF2">
    <property type="entry name" value="L,D-TRANSPEPTIDASE YCIB-RELATED"/>
    <property type="match status" value="1"/>
</dbReference>
<evidence type="ECO:0000256" key="3">
    <source>
        <dbReference type="ARBA" id="ARBA00022679"/>
    </source>
</evidence>
<accession>A0A7W7YKQ8</accession>
<protein>
    <recommendedName>
        <fullName evidence="9">L,D-TPase catalytic domain-containing protein</fullName>
    </recommendedName>
</protein>
<feature type="domain" description="L,D-TPase catalytic" evidence="9">
    <location>
        <begin position="85"/>
        <end position="221"/>
    </location>
</feature>
<evidence type="ECO:0000259" key="9">
    <source>
        <dbReference type="PROSITE" id="PS52029"/>
    </source>
</evidence>
<dbReference type="SUPFAM" id="SSF141523">
    <property type="entry name" value="L,D-transpeptidase catalytic domain-like"/>
    <property type="match status" value="1"/>
</dbReference>
<proteinExistence type="inferred from homology"/>
<reference evidence="10 11" key="1">
    <citation type="submission" date="2020-08" db="EMBL/GenBank/DDBJ databases">
        <title>Genomic Encyclopedia of Type Strains, Phase IV (KMG-IV): sequencing the most valuable type-strain genomes for metagenomic binning, comparative biology and taxonomic classification.</title>
        <authorList>
            <person name="Goeker M."/>
        </authorList>
    </citation>
    <scope>NUCLEOTIDE SEQUENCE [LARGE SCALE GENOMIC DNA]</scope>
    <source>
        <strain evidence="10 11">DSM 12251</strain>
    </source>
</reference>
<dbReference type="CDD" id="cd16913">
    <property type="entry name" value="YkuD_like"/>
    <property type="match status" value="1"/>
</dbReference>
<dbReference type="GO" id="GO:0016740">
    <property type="term" value="F:transferase activity"/>
    <property type="evidence" value="ECO:0007669"/>
    <property type="project" value="UniProtKB-KW"/>
</dbReference>
<dbReference type="Gene3D" id="2.40.440.10">
    <property type="entry name" value="L,D-transpeptidase catalytic domain-like"/>
    <property type="match status" value="1"/>
</dbReference>
<evidence type="ECO:0000256" key="7">
    <source>
        <dbReference type="PROSITE-ProRule" id="PRU01373"/>
    </source>
</evidence>
<keyword evidence="4 7" id="KW-0133">Cell shape</keyword>
<dbReference type="GO" id="GO:0071555">
    <property type="term" value="P:cell wall organization"/>
    <property type="evidence" value="ECO:0007669"/>
    <property type="project" value="UniProtKB-UniRule"/>
</dbReference>
<evidence type="ECO:0000256" key="4">
    <source>
        <dbReference type="ARBA" id="ARBA00022960"/>
    </source>
</evidence>
<evidence type="ECO:0000256" key="1">
    <source>
        <dbReference type="ARBA" id="ARBA00004752"/>
    </source>
</evidence>
<sequence length="222" mass="24730">MHTLHRLSFSLLILTVMLQVVSCAGPTYREIRRPAPGGGFYVQRIRLEPQEEARLKKQKKDKKKKGDAPVDDGSYWRGDGVVGKPSMKISLSEQKVYFMKDGVVVGMSPISSGRESHATRPGKFSVIQKDLDHKSNLYGDYVDATGVIVKKEVDIRKDARPKGAKFDGANMRYFMRITGAIGMHEGYLPGYPASHGCIRLPTKMAEIFFRESSLGTPVQIVP</sequence>
<gene>
    <name evidence="10" type="ORF">HNQ64_002123</name>
</gene>
<dbReference type="PROSITE" id="PS52029">
    <property type="entry name" value="LD_TPASE"/>
    <property type="match status" value="1"/>
</dbReference>
<evidence type="ECO:0000256" key="8">
    <source>
        <dbReference type="SAM" id="MobiDB-lite"/>
    </source>
</evidence>
<dbReference type="InterPro" id="IPR005490">
    <property type="entry name" value="LD_TPept_cat_dom"/>
</dbReference>
<comment type="similarity">
    <text evidence="2">Belongs to the YkuD family.</text>
</comment>
<dbReference type="RefSeq" id="WP_221305405.1">
    <property type="nucleotide sequence ID" value="NZ_JACHIF010000003.1"/>
</dbReference>
<evidence type="ECO:0000313" key="11">
    <source>
        <dbReference type="Proteomes" id="UP000534294"/>
    </source>
</evidence>
<evidence type="ECO:0000256" key="6">
    <source>
        <dbReference type="ARBA" id="ARBA00023316"/>
    </source>
</evidence>
<keyword evidence="5 7" id="KW-0573">Peptidoglycan synthesis</keyword>
<dbReference type="GO" id="GO:0005576">
    <property type="term" value="C:extracellular region"/>
    <property type="evidence" value="ECO:0007669"/>
    <property type="project" value="TreeGrafter"/>
</dbReference>